<proteinExistence type="predicted"/>
<dbReference type="EMBL" id="MFSY01000009">
    <property type="protein sequence ID" value="OGI47803.1"/>
    <property type="molecule type" value="Genomic_DNA"/>
</dbReference>
<name>A0A1F6TRM9_9PROT</name>
<evidence type="ECO:0000313" key="2">
    <source>
        <dbReference type="EMBL" id="OGI47803.1"/>
    </source>
</evidence>
<gene>
    <name evidence="2" type="ORF">A2637_02200</name>
</gene>
<comment type="caution">
    <text evidence="2">The sequence shown here is derived from an EMBL/GenBank/DDBJ whole genome shotgun (WGS) entry which is preliminary data.</text>
</comment>
<dbReference type="STRING" id="1817764.A2637_02200"/>
<dbReference type="AlphaFoldDB" id="A0A1F6TRM9"/>
<dbReference type="Proteomes" id="UP000179360">
    <property type="component" value="Unassembled WGS sequence"/>
</dbReference>
<accession>A0A1F6TRM9</accession>
<protein>
    <recommendedName>
        <fullName evidence="1">DUF5615 domain-containing protein</fullName>
    </recommendedName>
</protein>
<dbReference type="Pfam" id="PF18480">
    <property type="entry name" value="DUF5615"/>
    <property type="match status" value="1"/>
</dbReference>
<reference evidence="2 3" key="1">
    <citation type="journal article" date="2016" name="Nat. Commun.">
        <title>Thousands of microbial genomes shed light on interconnected biogeochemical processes in an aquifer system.</title>
        <authorList>
            <person name="Anantharaman K."/>
            <person name="Brown C.T."/>
            <person name="Hug L.A."/>
            <person name="Sharon I."/>
            <person name="Castelle C.J."/>
            <person name="Probst A.J."/>
            <person name="Thomas B.C."/>
            <person name="Singh A."/>
            <person name="Wilkins M.J."/>
            <person name="Karaoz U."/>
            <person name="Brodie E.L."/>
            <person name="Williams K.H."/>
            <person name="Hubbard S.S."/>
            <person name="Banfield J.F."/>
        </authorList>
    </citation>
    <scope>NUCLEOTIDE SEQUENCE [LARGE SCALE GENOMIC DNA]</scope>
</reference>
<sequence>MKFKLDENLGLAVARVLREAGHDVSTVYDQKLNGATDETIYDVCRREQRCLVTLDLDFGNVLRFPPEPTAGIVILRPPGKTLASTLAALARQMMAGLKQENVSGRLWIIEFGRIRIHQAAEPGD</sequence>
<feature type="domain" description="DUF5615" evidence="1">
    <location>
        <begin position="1"/>
        <end position="110"/>
    </location>
</feature>
<organism evidence="2 3">
    <name type="scientific">Candidatus Muproteobacteria bacterium RIFCSPHIGHO2_01_FULL_65_16</name>
    <dbReference type="NCBI Taxonomy" id="1817764"/>
    <lineage>
        <taxon>Bacteria</taxon>
        <taxon>Pseudomonadati</taxon>
        <taxon>Pseudomonadota</taxon>
        <taxon>Candidatus Muproteobacteria</taxon>
    </lineage>
</organism>
<evidence type="ECO:0000259" key="1">
    <source>
        <dbReference type="Pfam" id="PF18480"/>
    </source>
</evidence>
<dbReference type="InterPro" id="IPR041049">
    <property type="entry name" value="DUF5615"/>
</dbReference>
<evidence type="ECO:0000313" key="3">
    <source>
        <dbReference type="Proteomes" id="UP000179360"/>
    </source>
</evidence>